<evidence type="ECO:0008006" key="3">
    <source>
        <dbReference type="Google" id="ProtNLM"/>
    </source>
</evidence>
<protein>
    <recommendedName>
        <fullName evidence="3">DUF3558 domain-containing protein</fullName>
    </recommendedName>
</protein>
<sequence length="197" mass="21250">MARTPLVVVPLLVLLVATAGAGARLLLAEPDSADATGGAATCWDGSTSAEGPAGCSRPRGLAGLAWVFPSVDLDDLACRGSERGRTARWRCWVQVEGVPAVVTYAVARDVSSNLRRVRRTYAGGDRAVARAPDGTVNRWVWRLREPDPSGAWVLTSVYRRHPYRVTVSADTRRARDRALRTLVEHRDPAEVRGVPAG</sequence>
<proteinExistence type="predicted"/>
<reference evidence="1 2" key="1">
    <citation type="submission" date="2020-08" db="EMBL/GenBank/DDBJ databases">
        <title>novel species in genus Nocardioides.</title>
        <authorList>
            <person name="Zhang G."/>
        </authorList>
    </citation>
    <scope>NUCLEOTIDE SEQUENCE [LARGE SCALE GENOMIC DNA]</scope>
    <source>
        <strain evidence="1 2">SC8A-24</strain>
    </source>
</reference>
<dbReference type="EMBL" id="JACMYC010000002">
    <property type="protein sequence ID" value="MBC2959465.1"/>
    <property type="molecule type" value="Genomic_DNA"/>
</dbReference>
<dbReference type="Proteomes" id="UP000604001">
    <property type="component" value="Unassembled WGS sequence"/>
</dbReference>
<accession>A0ABR6U4Z7</accession>
<comment type="caution">
    <text evidence="1">The sequence shown here is derived from an EMBL/GenBank/DDBJ whole genome shotgun (WGS) entry which is preliminary data.</text>
</comment>
<name>A0ABR6U4Z7_9ACTN</name>
<evidence type="ECO:0000313" key="2">
    <source>
        <dbReference type="Proteomes" id="UP000604001"/>
    </source>
</evidence>
<gene>
    <name evidence="1" type="ORF">H7344_04060</name>
</gene>
<organism evidence="1 2">
    <name type="scientific">Nocardioides deserti</name>
    <dbReference type="NCBI Taxonomy" id="1588644"/>
    <lineage>
        <taxon>Bacteria</taxon>
        <taxon>Bacillati</taxon>
        <taxon>Actinomycetota</taxon>
        <taxon>Actinomycetes</taxon>
        <taxon>Propionibacteriales</taxon>
        <taxon>Nocardioidaceae</taxon>
        <taxon>Nocardioides</taxon>
    </lineage>
</organism>
<dbReference type="RefSeq" id="WP_186344747.1">
    <property type="nucleotide sequence ID" value="NZ_BMMR01000002.1"/>
</dbReference>
<evidence type="ECO:0000313" key="1">
    <source>
        <dbReference type="EMBL" id="MBC2959465.1"/>
    </source>
</evidence>
<keyword evidence="2" id="KW-1185">Reference proteome</keyword>